<gene>
    <name evidence="2" type="ORF">N8I74_09370</name>
</gene>
<feature type="chain" id="PRO_5046722280" evidence="1">
    <location>
        <begin position="22"/>
        <end position="211"/>
    </location>
</feature>
<reference evidence="2" key="1">
    <citation type="submission" date="2022-10" db="EMBL/GenBank/DDBJ databases">
        <title>Chitiniphilus purpureus sp. nov., a novel chitin-degrading bacterium isolated from crawfish pond sediment.</title>
        <authorList>
            <person name="Li K."/>
        </authorList>
    </citation>
    <scope>NUCLEOTIDE SEQUENCE</scope>
    <source>
        <strain evidence="2">CD1</strain>
    </source>
</reference>
<protein>
    <submittedName>
        <fullName evidence="2">Uncharacterized protein</fullName>
    </submittedName>
</protein>
<dbReference type="EMBL" id="CP106753">
    <property type="protein sequence ID" value="UXY17196.1"/>
    <property type="molecule type" value="Genomic_DNA"/>
</dbReference>
<evidence type="ECO:0000256" key="1">
    <source>
        <dbReference type="SAM" id="SignalP"/>
    </source>
</evidence>
<keyword evidence="1" id="KW-0732">Signal</keyword>
<dbReference type="Proteomes" id="UP001061302">
    <property type="component" value="Chromosome"/>
</dbReference>
<evidence type="ECO:0000313" key="2">
    <source>
        <dbReference type="EMBL" id="UXY17196.1"/>
    </source>
</evidence>
<dbReference type="RefSeq" id="WP_263126627.1">
    <property type="nucleotide sequence ID" value="NZ_CP106753.1"/>
</dbReference>
<feature type="signal peptide" evidence="1">
    <location>
        <begin position="1"/>
        <end position="21"/>
    </location>
</feature>
<proteinExistence type="predicted"/>
<evidence type="ECO:0000313" key="3">
    <source>
        <dbReference type="Proteomes" id="UP001061302"/>
    </source>
</evidence>
<sequence length="211" mass="22457">MCKSLYGWSLALLLAMPGAVAAEDQPAPAPATASAPAEAAPAKPVVPLKRLAAPAGRALAVVSLTFSTPPQASDGYATLVLEGPGGERRLTARARDRVRNFDGQPAGTGVLGELSLPPGDYVLRYVSGSYQPRDKDKRREFWVPLGQRLTLAADEVAYLGNLHVVLDGVPVATFSDQRARDFYALAQEKGITDMSNLQLRLPQSAGLPYPY</sequence>
<name>A0ABY6DVW6_9NEIS</name>
<accession>A0ABY6DVW6</accession>
<keyword evidence="3" id="KW-1185">Reference proteome</keyword>
<organism evidence="2 3">
    <name type="scientific">Chitiniphilus purpureus</name>
    <dbReference type="NCBI Taxonomy" id="2981137"/>
    <lineage>
        <taxon>Bacteria</taxon>
        <taxon>Pseudomonadati</taxon>
        <taxon>Pseudomonadota</taxon>
        <taxon>Betaproteobacteria</taxon>
        <taxon>Neisseriales</taxon>
        <taxon>Chitinibacteraceae</taxon>
        <taxon>Chitiniphilus</taxon>
    </lineage>
</organism>